<keyword evidence="6 11" id="KW-0732">Signal</keyword>
<dbReference type="PROSITE" id="PS00503">
    <property type="entry name" value="PECTINESTERASE_2"/>
    <property type="match status" value="1"/>
</dbReference>
<evidence type="ECO:0000256" key="8">
    <source>
        <dbReference type="ARBA" id="ARBA00023085"/>
    </source>
</evidence>
<dbReference type="Pfam" id="PF01095">
    <property type="entry name" value="Pectinesterase"/>
    <property type="match status" value="1"/>
</dbReference>
<evidence type="ECO:0000256" key="3">
    <source>
        <dbReference type="ARBA" id="ARBA00008891"/>
    </source>
</evidence>
<comment type="function">
    <text evidence="11">Involved in maceration and soft-rotting of plant tissue.</text>
</comment>
<evidence type="ECO:0000256" key="9">
    <source>
        <dbReference type="ARBA" id="ARBA00047928"/>
    </source>
</evidence>
<dbReference type="GO" id="GO:0005576">
    <property type="term" value="C:extracellular region"/>
    <property type="evidence" value="ECO:0007669"/>
    <property type="project" value="UniProtKB-SubCell"/>
</dbReference>
<dbReference type="AlphaFoldDB" id="B0CVY8"/>
<feature type="chain" id="PRO_5005122323" description="Pectinesterase" evidence="11">
    <location>
        <begin position="23"/>
        <end position="336"/>
    </location>
</feature>
<feature type="signal peptide" evidence="11">
    <location>
        <begin position="1"/>
        <end position="22"/>
    </location>
</feature>
<comment type="subcellular location">
    <subcellularLocation>
        <location evidence="1 11">Secreted</location>
    </subcellularLocation>
</comment>
<evidence type="ECO:0000256" key="5">
    <source>
        <dbReference type="ARBA" id="ARBA00022525"/>
    </source>
</evidence>
<dbReference type="HOGENOM" id="CLU_012243_1_0_1"/>
<dbReference type="SUPFAM" id="SSF51126">
    <property type="entry name" value="Pectin lyase-like"/>
    <property type="match status" value="1"/>
</dbReference>
<evidence type="ECO:0000256" key="4">
    <source>
        <dbReference type="ARBA" id="ARBA00013229"/>
    </source>
</evidence>
<keyword evidence="8 11" id="KW-0063">Aspartyl esterase</keyword>
<dbReference type="InterPro" id="IPR012334">
    <property type="entry name" value="Pectin_lyas_fold"/>
</dbReference>
<sequence length="336" mass="35905">MKFLRSFGFAAVLFYLPVYVLGGSRTSPPAGAVIVPTSGEFQTISGAVNSLPNDGSSRGIFVYPGNYTEQVSITRPGPLTIFGYTYDTSTYKSNTVMIQYGLSAKQTGSDDASGTLRVHKDNFRMYNVNVKNTFGIGSQAIAISQYGNRVGFYGCSFIGYQDTVLAEQGAQVYLKGYIEGAVDFIFGQTGQAYFGGNVIAVSSKGCVTASGRASNDNTSCRYVFNQNTITLTPGAASGTAGHVFLGRPWQDFAKVIFLNTVVSAPLNTSLWSVWNAGQPNTDNVFFADFNTTGSGVKGAHRAKFSTLLTASQAAQYSISSAVGYDYSSWVDTSYVV</sequence>
<evidence type="ECO:0000256" key="11">
    <source>
        <dbReference type="RuleBase" id="RU000589"/>
    </source>
</evidence>
<evidence type="ECO:0000256" key="10">
    <source>
        <dbReference type="PROSITE-ProRule" id="PRU10040"/>
    </source>
</evidence>
<dbReference type="EC" id="3.1.1.11" evidence="4 11"/>
<dbReference type="GO" id="GO:0030599">
    <property type="term" value="F:pectinesterase activity"/>
    <property type="evidence" value="ECO:0007669"/>
    <property type="project" value="UniProtKB-UniRule"/>
</dbReference>
<comment type="catalytic activity">
    <reaction evidence="9 11">
        <text>[(1-&gt;4)-alpha-D-galacturonosyl methyl ester](n) + n H2O = [(1-&gt;4)-alpha-D-galacturonosyl](n) + n methanol + n H(+)</text>
        <dbReference type="Rhea" id="RHEA:22380"/>
        <dbReference type="Rhea" id="RHEA-COMP:14570"/>
        <dbReference type="Rhea" id="RHEA-COMP:14573"/>
        <dbReference type="ChEBI" id="CHEBI:15377"/>
        <dbReference type="ChEBI" id="CHEBI:15378"/>
        <dbReference type="ChEBI" id="CHEBI:17790"/>
        <dbReference type="ChEBI" id="CHEBI:140522"/>
        <dbReference type="ChEBI" id="CHEBI:140523"/>
        <dbReference type="EC" id="3.1.1.11"/>
    </reaction>
</comment>
<keyword evidence="7 11" id="KW-0378">Hydrolase</keyword>
<dbReference type="Proteomes" id="UP000001194">
    <property type="component" value="Unassembled WGS sequence"/>
</dbReference>
<name>B0CVY8_LACBS</name>
<keyword evidence="5 11" id="KW-0964">Secreted</keyword>
<evidence type="ECO:0000313" key="13">
    <source>
        <dbReference type="EMBL" id="EDR13824.1"/>
    </source>
</evidence>
<comment type="pathway">
    <text evidence="2 11">Glycan metabolism; pectin degradation; 2-dehydro-3-deoxy-D-gluconate from pectin: step 1/5.</text>
</comment>
<dbReference type="UniPathway" id="UPA00545">
    <property type="reaction ID" value="UER00823"/>
</dbReference>
<comment type="similarity">
    <text evidence="3">Belongs to the pectinesterase family.</text>
</comment>
<dbReference type="InParanoid" id="B0CVY8"/>
<proteinExistence type="inferred from homology"/>
<dbReference type="FunFam" id="2.160.20.10:FF:000014">
    <property type="entry name" value="Pectinesterase"/>
    <property type="match status" value="1"/>
</dbReference>
<dbReference type="GO" id="GO:0045490">
    <property type="term" value="P:pectin catabolic process"/>
    <property type="evidence" value="ECO:0007669"/>
    <property type="project" value="UniProtKB-UniRule"/>
</dbReference>
<evidence type="ECO:0000256" key="6">
    <source>
        <dbReference type="ARBA" id="ARBA00022729"/>
    </source>
</evidence>
<evidence type="ECO:0000256" key="2">
    <source>
        <dbReference type="ARBA" id="ARBA00005184"/>
    </source>
</evidence>
<organism evidence="14">
    <name type="scientific">Laccaria bicolor (strain S238N-H82 / ATCC MYA-4686)</name>
    <name type="common">Bicoloured deceiver</name>
    <name type="synonym">Laccaria laccata var. bicolor</name>
    <dbReference type="NCBI Taxonomy" id="486041"/>
    <lineage>
        <taxon>Eukaryota</taxon>
        <taxon>Fungi</taxon>
        <taxon>Dikarya</taxon>
        <taxon>Basidiomycota</taxon>
        <taxon>Agaricomycotina</taxon>
        <taxon>Agaricomycetes</taxon>
        <taxon>Agaricomycetidae</taxon>
        <taxon>Agaricales</taxon>
        <taxon>Agaricineae</taxon>
        <taxon>Hydnangiaceae</taxon>
        <taxon>Laccaria</taxon>
    </lineage>
</organism>
<dbReference type="InterPro" id="IPR033131">
    <property type="entry name" value="Pectinesterase_Asp_AS"/>
</dbReference>
<reference evidence="13 14" key="1">
    <citation type="journal article" date="2008" name="Nature">
        <title>The genome of Laccaria bicolor provides insights into mycorrhizal symbiosis.</title>
        <authorList>
            <person name="Martin F."/>
            <person name="Aerts A."/>
            <person name="Ahren D."/>
            <person name="Brun A."/>
            <person name="Danchin E.G.J."/>
            <person name="Duchaussoy F."/>
            <person name="Gibon J."/>
            <person name="Kohler A."/>
            <person name="Lindquist E."/>
            <person name="Pereda V."/>
            <person name="Salamov A."/>
            <person name="Shapiro H.J."/>
            <person name="Wuyts J."/>
            <person name="Blaudez D."/>
            <person name="Buee M."/>
            <person name="Brokstein P."/>
            <person name="Canbaeck B."/>
            <person name="Cohen D."/>
            <person name="Courty P.E."/>
            <person name="Coutinho P.M."/>
            <person name="Delaruelle C."/>
            <person name="Detter J.C."/>
            <person name="Deveau A."/>
            <person name="DiFazio S."/>
            <person name="Duplessis S."/>
            <person name="Fraissinet-Tachet L."/>
            <person name="Lucic E."/>
            <person name="Frey-Klett P."/>
            <person name="Fourrey C."/>
            <person name="Feussner I."/>
            <person name="Gay G."/>
            <person name="Grimwood J."/>
            <person name="Hoegger P.J."/>
            <person name="Jain P."/>
            <person name="Kilaru S."/>
            <person name="Labbe J."/>
            <person name="Lin Y.C."/>
            <person name="Legue V."/>
            <person name="Le Tacon F."/>
            <person name="Marmeisse R."/>
            <person name="Melayah D."/>
            <person name="Montanini B."/>
            <person name="Muratet M."/>
            <person name="Nehls U."/>
            <person name="Niculita-Hirzel H."/>
            <person name="Oudot-Le Secq M.P."/>
            <person name="Peter M."/>
            <person name="Quesneville H."/>
            <person name="Rajashekar B."/>
            <person name="Reich M."/>
            <person name="Rouhier N."/>
            <person name="Schmutz J."/>
            <person name="Yin T."/>
            <person name="Chalot M."/>
            <person name="Henrissat B."/>
            <person name="Kuees U."/>
            <person name="Lucas S."/>
            <person name="Van de Peer Y."/>
            <person name="Podila G.K."/>
            <person name="Polle A."/>
            <person name="Pukkila P.J."/>
            <person name="Richardson P.M."/>
            <person name="Rouze P."/>
            <person name="Sanders I.R."/>
            <person name="Stajich J.E."/>
            <person name="Tunlid A."/>
            <person name="Tuskan G."/>
            <person name="Grigoriev I.V."/>
        </authorList>
    </citation>
    <scope>NUCLEOTIDE SEQUENCE [LARGE SCALE GENOMIC DNA]</scope>
    <source>
        <strain evidence="14">S238N-H82 / ATCC MYA-4686</strain>
    </source>
</reference>
<evidence type="ECO:0000256" key="1">
    <source>
        <dbReference type="ARBA" id="ARBA00004613"/>
    </source>
</evidence>
<dbReference type="EMBL" id="DS547093">
    <property type="protein sequence ID" value="EDR13824.1"/>
    <property type="molecule type" value="Genomic_DNA"/>
</dbReference>
<dbReference type="STRING" id="486041.B0CVY8"/>
<dbReference type="KEGG" id="lbc:LACBIDRAFT_245379"/>
<feature type="domain" description="Pectinesterase catalytic" evidence="12">
    <location>
        <begin position="37"/>
        <end position="319"/>
    </location>
</feature>
<evidence type="ECO:0000256" key="7">
    <source>
        <dbReference type="ARBA" id="ARBA00022801"/>
    </source>
</evidence>
<feature type="active site" evidence="10">
    <location>
        <position position="183"/>
    </location>
</feature>
<dbReference type="PANTHER" id="PTHR31321:SF127">
    <property type="entry name" value="PECTINESTERASE"/>
    <property type="match status" value="1"/>
</dbReference>
<keyword evidence="14" id="KW-1185">Reference proteome</keyword>
<keyword evidence="11" id="KW-0961">Cell wall biogenesis/degradation</keyword>
<protein>
    <recommendedName>
        <fullName evidence="4 11">Pectinesterase</fullName>
        <ecNumber evidence="4 11">3.1.1.11</ecNumber>
    </recommendedName>
</protein>
<evidence type="ECO:0000259" key="12">
    <source>
        <dbReference type="Pfam" id="PF01095"/>
    </source>
</evidence>
<dbReference type="GeneID" id="6071795"/>
<evidence type="ECO:0000313" key="14">
    <source>
        <dbReference type="Proteomes" id="UP000001194"/>
    </source>
</evidence>
<dbReference type="RefSeq" id="XP_001876322.1">
    <property type="nucleotide sequence ID" value="XM_001876287.1"/>
</dbReference>
<accession>B0CVY8</accession>
<dbReference type="GO" id="GO:0042545">
    <property type="term" value="P:cell wall modification"/>
    <property type="evidence" value="ECO:0007669"/>
    <property type="project" value="UniProtKB-UniRule"/>
</dbReference>
<dbReference type="Gene3D" id="2.160.20.10">
    <property type="entry name" value="Single-stranded right-handed beta-helix, Pectin lyase-like"/>
    <property type="match status" value="1"/>
</dbReference>
<dbReference type="InterPro" id="IPR011050">
    <property type="entry name" value="Pectin_lyase_fold/virulence"/>
</dbReference>
<gene>
    <name evidence="13" type="ORF">LACBIDRAFT_245379</name>
</gene>
<dbReference type="PANTHER" id="PTHR31321">
    <property type="entry name" value="ACYL-COA THIOESTER HYDROLASE YBHC-RELATED"/>
    <property type="match status" value="1"/>
</dbReference>
<dbReference type="InterPro" id="IPR000070">
    <property type="entry name" value="Pectinesterase_cat"/>
</dbReference>
<dbReference type="OrthoDB" id="2019149at2759"/>